<dbReference type="SUPFAM" id="SSF48371">
    <property type="entry name" value="ARM repeat"/>
    <property type="match status" value="1"/>
</dbReference>
<keyword evidence="7" id="KW-0067">ATP-binding</keyword>
<dbReference type="GO" id="GO:0005524">
    <property type="term" value="F:ATP binding"/>
    <property type="evidence" value="ECO:0007669"/>
    <property type="project" value="UniProtKB-KW"/>
</dbReference>
<dbReference type="FunFam" id="1.10.1070.11:FF:000029">
    <property type="entry name" value="Serine/threonine-protein kinase TOR"/>
    <property type="match status" value="1"/>
</dbReference>
<dbReference type="GO" id="GO:0031929">
    <property type="term" value="P:TOR signaling"/>
    <property type="evidence" value="ECO:0007669"/>
    <property type="project" value="TreeGrafter"/>
</dbReference>
<dbReference type="InterPro" id="IPR000403">
    <property type="entry name" value="PI3/4_kinase_cat_dom"/>
</dbReference>
<dbReference type="GO" id="GO:0106310">
    <property type="term" value="F:protein serine kinase activity"/>
    <property type="evidence" value="ECO:0007669"/>
    <property type="project" value="RHEA"/>
</dbReference>
<dbReference type="SMART" id="SM00146">
    <property type="entry name" value="PI3Kc"/>
    <property type="match status" value="1"/>
</dbReference>
<dbReference type="GO" id="GO:0016242">
    <property type="term" value="P:negative regulation of macroautophagy"/>
    <property type="evidence" value="ECO:0007669"/>
    <property type="project" value="TreeGrafter"/>
</dbReference>
<dbReference type="Gene3D" id="3.30.1010.10">
    <property type="entry name" value="Phosphatidylinositol 3-kinase Catalytic Subunit, Chain A, domain 4"/>
    <property type="match status" value="1"/>
</dbReference>
<dbReference type="SMART" id="SM01343">
    <property type="entry name" value="FATC"/>
    <property type="match status" value="1"/>
</dbReference>
<dbReference type="Gene3D" id="1.25.10.10">
    <property type="entry name" value="Leucine-rich Repeat Variant"/>
    <property type="match status" value="4"/>
</dbReference>
<name>A0A1Z5JNX8_FISSO</name>
<dbReference type="PANTHER" id="PTHR11139:SF9">
    <property type="entry name" value="SERINE_THREONINE-PROTEIN KINASE MTOR"/>
    <property type="match status" value="1"/>
</dbReference>
<dbReference type="Proteomes" id="UP000198406">
    <property type="component" value="Unassembled WGS sequence"/>
</dbReference>
<keyword evidence="3 14" id="KW-0808">Transferase</keyword>
<dbReference type="GO" id="GO:0005634">
    <property type="term" value="C:nucleus"/>
    <property type="evidence" value="ECO:0007669"/>
    <property type="project" value="TreeGrafter"/>
</dbReference>
<dbReference type="SUPFAM" id="SSF56112">
    <property type="entry name" value="Protein kinase-like (PK-like)"/>
    <property type="match status" value="1"/>
</dbReference>
<evidence type="ECO:0000256" key="2">
    <source>
        <dbReference type="ARBA" id="ARBA00012513"/>
    </source>
</evidence>
<dbReference type="InterPro" id="IPR057564">
    <property type="entry name" value="HEAT_ATR"/>
</dbReference>
<dbReference type="Gene3D" id="1.20.120.150">
    <property type="entry name" value="FKBP12-rapamycin binding domain"/>
    <property type="match status" value="1"/>
</dbReference>
<feature type="compositionally biased region" description="Polar residues" evidence="10">
    <location>
        <begin position="3011"/>
        <end position="3026"/>
    </location>
</feature>
<dbReference type="Pfam" id="PF00454">
    <property type="entry name" value="PI3_PI4_kinase"/>
    <property type="match status" value="1"/>
</dbReference>
<feature type="region of interest" description="Disordered" evidence="10">
    <location>
        <begin position="2946"/>
        <end position="2983"/>
    </location>
</feature>
<keyword evidence="6 14" id="KW-0418">Kinase</keyword>
<dbReference type="InParanoid" id="A0A1Z5JNX8"/>
<dbReference type="InterPro" id="IPR050517">
    <property type="entry name" value="DDR_Repair_Kinase"/>
</dbReference>
<dbReference type="OrthoDB" id="381190at2759"/>
<dbReference type="Pfam" id="PF02259">
    <property type="entry name" value="FAT"/>
    <property type="match status" value="2"/>
</dbReference>
<feature type="region of interest" description="Disordered" evidence="10">
    <location>
        <begin position="3002"/>
        <end position="3026"/>
    </location>
</feature>
<evidence type="ECO:0000256" key="4">
    <source>
        <dbReference type="ARBA" id="ARBA00022737"/>
    </source>
</evidence>
<dbReference type="InterPro" id="IPR026683">
    <property type="entry name" value="TOR_cat"/>
</dbReference>
<reference evidence="14 15" key="1">
    <citation type="journal article" date="2015" name="Plant Cell">
        <title>Oil accumulation by the oleaginous diatom Fistulifera solaris as revealed by the genome and transcriptome.</title>
        <authorList>
            <person name="Tanaka T."/>
            <person name="Maeda Y."/>
            <person name="Veluchamy A."/>
            <person name="Tanaka M."/>
            <person name="Abida H."/>
            <person name="Marechal E."/>
            <person name="Bowler C."/>
            <person name="Muto M."/>
            <person name="Sunaga Y."/>
            <person name="Tanaka M."/>
            <person name="Yoshino T."/>
            <person name="Taniguchi T."/>
            <person name="Fukuda Y."/>
            <person name="Nemoto M."/>
            <person name="Matsumoto M."/>
            <person name="Wong P.S."/>
            <person name="Aburatani S."/>
            <person name="Fujibuchi W."/>
        </authorList>
    </citation>
    <scope>NUCLEOTIDE SEQUENCE [LARGE SCALE GENOMIC DNA]</scope>
    <source>
        <strain evidence="14 15">JPCC DA0580</strain>
    </source>
</reference>
<dbReference type="SMART" id="SM01345">
    <property type="entry name" value="Rapamycin_bind"/>
    <property type="match status" value="1"/>
</dbReference>
<evidence type="ECO:0000256" key="9">
    <source>
        <dbReference type="ARBA" id="ARBA00048679"/>
    </source>
</evidence>
<dbReference type="PROSITE" id="PS51190">
    <property type="entry name" value="FATC"/>
    <property type="match status" value="1"/>
</dbReference>
<dbReference type="GO" id="GO:0004674">
    <property type="term" value="F:protein serine/threonine kinase activity"/>
    <property type="evidence" value="ECO:0007669"/>
    <property type="project" value="UniProtKB-EC"/>
</dbReference>
<dbReference type="Gene3D" id="1.10.1070.11">
    <property type="entry name" value="Phosphatidylinositol 3-/4-kinase, catalytic domain"/>
    <property type="match status" value="1"/>
</dbReference>
<evidence type="ECO:0000256" key="10">
    <source>
        <dbReference type="SAM" id="MobiDB-lite"/>
    </source>
</evidence>
<comment type="caution">
    <text evidence="14">The sequence shown here is derived from an EMBL/GenBank/DDBJ whole genome shotgun (WGS) entry which is preliminary data.</text>
</comment>
<evidence type="ECO:0000259" key="11">
    <source>
        <dbReference type="PROSITE" id="PS50290"/>
    </source>
</evidence>
<evidence type="ECO:0000313" key="15">
    <source>
        <dbReference type="Proteomes" id="UP000198406"/>
    </source>
</evidence>
<evidence type="ECO:0000313" key="14">
    <source>
        <dbReference type="EMBL" id="GAX15735.1"/>
    </source>
</evidence>
<dbReference type="InterPro" id="IPR036940">
    <property type="entry name" value="PI3/4_kinase_cat_sf"/>
</dbReference>
<evidence type="ECO:0000256" key="7">
    <source>
        <dbReference type="ARBA" id="ARBA00022840"/>
    </source>
</evidence>
<dbReference type="InterPro" id="IPR011009">
    <property type="entry name" value="Kinase-like_dom_sf"/>
</dbReference>
<dbReference type="Pfam" id="PF08771">
    <property type="entry name" value="FRB_dom"/>
    <property type="match status" value="1"/>
</dbReference>
<sequence>MRWDVQSDFALLDAALLTQTTDTGDRQRLGSKSSVKNSYVSPLIAIHQSIRRKNPVAAAAATTPSGHNQLFMNDDLGTDDLPSSDLFDSTDPWEFTLSPSRTPKYTIKTPSEENILDSERIGDEKSIEECSCRYIGRRSSIQGGTSDICAHCGKRRTLSSGELRRHRSVSVSQQLQTHLSQLQKEAMRQDPQHTQALLQTTPQLRFICAASTDMQVAGHLSDMNLLQRSLFPLVQLIDGQADGSSSARTPGSSLMPGMSEYKDSLLRDRANHQAASELASLMWVLAHEMSQEDFFAVESQVFTEVFGLVHSSDKQLRMAGLAALDALLAAPSADEEKKSIKCANTLSAGLRAANGDFEYLSAVSLALGHMATRTANVDLVECEVSRALEWLGSERSDRRLAACLSLKQLAINAPTTFHSKTSQSTLGQGGSNEFLDQIFQAIRDPQPIVRACAADALSQCLKIIVERRHFSMTGLLCQVYFALMEGMNQDASGKKRPRQAVMATEASQHGSLLVVSTMLTFTGDFMLPRYEEVCRVVLAFRNHDKALIRLEVIRLLPRLANANPKAFGRRFLEDSLTFLIESASKPTAPRVGVDVRPSAYKAIGELILAMMDEETGHVIGSLNAPTIKMISDPKGPGSGTIVELKAQGIVYEKLADIFCLVKAGLQSSCDTPVSSQTMKKADSSKLSLSPVLHCAANLVAALGDLAKPYVPDLIDDMFRAGLSNDLIHCLQSIAQCVPDQQEVIEYRMLQEVSICLAGLRDVYDTLSSTIISGSNIPLTLQPSNGNRVNAPGDRIGKIRIQMSGEPVVVHSLVLSLQTLASFGVTIGKTKASGSAVSLLPFVENVASRYLAHPSSEVRRAAALTCCALLLPYEFAYNSRLGGHTGVIVDNVLDSLLRVAVSDPSGSVRVCVVQALDSRYDSFLCQRHHLSELFLLLQDENLAVRTAGLRLLGRLAAINPATILPVMRRFLIDSIIEMQCGIYNGRGREEATRLCVVFLKAKPLQRLVQPVLPSLIDALPFHDAAPPRLAAASLEALGELALASGVALKPWIKDLVPRVLEIMADQSSASKQRTSLRTLGQISRATGYVIKPYLDHPGLLLQATDMLPATKRAPWSLRREVIRTLGICGALDPDMQLSSALKARKGGAVGGAYFEEADFRDQGQMDQEEGYDHFAHIDLEDKQRINGSQELFIENDENLPAYLFMHEQYAMFAQPMSELIPAKRISPADEDFYPTVAVQALMRIFKDPNLTVHHSLVIQAVMYIFKSMGLGCVSYLHKVVPHMILSIRTCVSNSLRESILKQLARLSLIVREHLRPYVSDIFDVAESLWSSRHLATVFNLISNIAVGVPDAFHKFIPRLIRRLLSTFDDLQVADWTENEKRNPLNRGREGTERLHLLLFSLSSLKGVLGDYLHILIPALLKLADGLASLGLNLDAGIPEKSLSDLSVMVFRTVSILIESKNAANNRVPSTYEGHSQFDFKFRESSEKGLPSRVVQPITRLLRDKPPHSIPVCLVMVETLCVCARLIGLLTWLKLYDKEVRNALCEWQVGYRIAAMNLATFTLDVVGDDHPRCLQVYDDFLQSLKNVDIRSTENSFDFATRFTLTPNAVYISSIDNTPEAYEQQIMLPSPAGATKHKVNQRNLERAWDVSQRSSRDDWDEWMRRFSIQLLREAPAPALRSTASLAQAYQPLARELFSAAFACCWNELSNPFKANLVHALKTAFVADVSPEILQALLNLAEFMEYDSAGGLPIEIPVLADLSLKCRAYGKALHYKEREFSLNGGTSCIESLISINRKLDLHEAALGILKASSLKDARPGDTPSSSLSTRFSRHHARDMFYSVIWSTQEHQQSKTDAADMTAKEELWLARLGSWTDALAVYENKLSRNPDDPEAILGCMRCLGAVGEWRKVLDLAHENWGIMSGTYHKLSDGVEHGHTNPRSKRKALRICAQSAWRLGQWDKLEKFATQLVGSSSPQPNQPSYSSVDFDGAFYSAVLHVHRKEWGPAAEAIDGARKAMDSRLTALMAESYSRAYPSMVTAQNLAEMEEIIEFHKLEEHALSSNNQHPANRPDAERARARLLAVWRDRLAGCRMDADVHASILAVRSLVVKPEEEVEATLTLSNLSRHAQQFKFAERVLLDSLEALKADLDGPVFGLGLPPSLRTLHDFSSVPTAALPNIVDNLLAGDFRNIVASYGSTHEQWSKKLLAEAGGLQRLDIQHRLYFAYVKHLWYTERKDEAMSRLSCFCDVMEMISRCEQVADSSLRVASWLELGEWKLSQEAPPALLSSPLQLETLTIFRRATTLHNCGYKAWHTWALLNLRIVLEQRERESSGKISVAHSGRNLRNHVVAAVKGFVNAISLGTKKWSASVQQDLLNVLTCLFQYGKLEDVATVINECIGNVAIEAWLGVLPQLLARIHIVEPSIRAVLHPLLIRLGEKHPQALMYPLSVLLNSPVAERKASAESLMNSVKAHSSALVEEAQMVSSELIRVAILWLEMWHEGLEDASRLYFGEGNVTGMLDLLFPLHEMLEKGAETRKETEYLSNYGQDLSKAFAYIKEYSRLATMDGEDSSRRDGGNVRVSDEAETAMNRACVQFCVWFTGQFGYSNSSVIKDIYYIVFRKINKQLPALTKLELNQCSPSLSKARNLELGVPGTYRIDGSYIKIDRVQSEVEVITSKQRPRKITMRGSDGKNYLFLLKGHEDLRQDERVMQLFGLVNALLVRDLQTKKHDLKIQRYAISALSHNCGVVGWVPHSDTLHSLIRDYRLSKKLPLNMENREMTRIAPDYDLLTVMQKVEVFSEALRKTPGGGNDLGEILWLKSTNSEEWLDRRTKFTRSLAVMSMVGYILGLGDRHPSNLMLDKVSGRILHIDFGDCFEVAMNREKFPEKVPFRLTRMLIKAMEVSGVEGSYRSTCERTMSVLRDSRDSLVTMLEAFVYDPLISWRLADLSNSGSSHKPSTHHTGAEIGPRSLSDDVPMEMIRTGRPRVQSIRELADEDIDDDDIYGIDQQARGSFPNDPSQSNNDTPGRSQARSMQMYANIQNWAASLTTDARIASIAAERSEQASVEGSLARSRIERSMKQRELLSLLRGNDGVALEEALNEKALKVIRRVQDKLTGTDFPDCEGVPLDVADQVQRLIVQATSCENLCQLFIGWCSFW</sequence>
<keyword evidence="5" id="KW-0547">Nucleotide-binding</keyword>
<dbReference type="SMART" id="SM01346">
    <property type="entry name" value="DUF3385"/>
    <property type="match status" value="1"/>
</dbReference>
<comment type="catalytic activity">
    <reaction evidence="9">
        <text>L-seryl-[protein] + ATP = O-phospho-L-seryl-[protein] + ADP + H(+)</text>
        <dbReference type="Rhea" id="RHEA:17989"/>
        <dbReference type="Rhea" id="RHEA-COMP:9863"/>
        <dbReference type="Rhea" id="RHEA-COMP:11604"/>
        <dbReference type="ChEBI" id="CHEBI:15378"/>
        <dbReference type="ChEBI" id="CHEBI:29999"/>
        <dbReference type="ChEBI" id="CHEBI:30616"/>
        <dbReference type="ChEBI" id="CHEBI:83421"/>
        <dbReference type="ChEBI" id="CHEBI:456216"/>
        <dbReference type="EC" id="2.7.11.1"/>
    </reaction>
</comment>
<evidence type="ECO:0000256" key="3">
    <source>
        <dbReference type="ARBA" id="ARBA00022679"/>
    </source>
</evidence>
<dbReference type="InterPro" id="IPR009076">
    <property type="entry name" value="FRB_dom"/>
</dbReference>
<dbReference type="GO" id="GO:0044877">
    <property type="term" value="F:protein-containing complex binding"/>
    <property type="evidence" value="ECO:0007669"/>
    <property type="project" value="InterPro"/>
</dbReference>
<dbReference type="CDD" id="cd05169">
    <property type="entry name" value="PIKKc_TOR"/>
    <property type="match status" value="1"/>
</dbReference>
<keyword evidence="4" id="KW-0677">Repeat</keyword>
<dbReference type="InterPro" id="IPR003152">
    <property type="entry name" value="FATC_dom"/>
</dbReference>
<dbReference type="InterPro" id="IPR036738">
    <property type="entry name" value="FRB_sf"/>
</dbReference>
<comment type="catalytic activity">
    <reaction evidence="8">
        <text>L-threonyl-[protein] + ATP = O-phospho-L-threonyl-[protein] + ADP + H(+)</text>
        <dbReference type="Rhea" id="RHEA:46608"/>
        <dbReference type="Rhea" id="RHEA-COMP:11060"/>
        <dbReference type="Rhea" id="RHEA-COMP:11605"/>
        <dbReference type="ChEBI" id="CHEBI:15378"/>
        <dbReference type="ChEBI" id="CHEBI:30013"/>
        <dbReference type="ChEBI" id="CHEBI:30616"/>
        <dbReference type="ChEBI" id="CHEBI:61977"/>
        <dbReference type="ChEBI" id="CHEBI:456216"/>
        <dbReference type="EC" id="2.7.11.1"/>
    </reaction>
</comment>
<evidence type="ECO:0000256" key="1">
    <source>
        <dbReference type="ARBA" id="ARBA00011031"/>
    </source>
</evidence>
<keyword evidence="15" id="KW-1185">Reference proteome</keyword>
<feature type="domain" description="PI3K/PI4K catalytic" evidence="11">
    <location>
        <begin position="2663"/>
        <end position="2986"/>
    </location>
</feature>
<evidence type="ECO:0000256" key="5">
    <source>
        <dbReference type="ARBA" id="ARBA00022741"/>
    </source>
</evidence>
<organism evidence="14 15">
    <name type="scientific">Fistulifera solaris</name>
    <name type="common">Oleaginous diatom</name>
    <dbReference type="NCBI Taxonomy" id="1519565"/>
    <lineage>
        <taxon>Eukaryota</taxon>
        <taxon>Sar</taxon>
        <taxon>Stramenopiles</taxon>
        <taxon>Ochrophyta</taxon>
        <taxon>Bacillariophyta</taxon>
        <taxon>Bacillariophyceae</taxon>
        <taxon>Bacillariophycidae</taxon>
        <taxon>Naviculales</taxon>
        <taxon>Naviculaceae</taxon>
        <taxon>Fistulifera</taxon>
    </lineage>
</organism>
<dbReference type="SUPFAM" id="SSF47212">
    <property type="entry name" value="FKBP12-rapamycin-binding domain of FKBP-rapamycin-associated protein (FRAP)"/>
    <property type="match status" value="1"/>
</dbReference>
<feature type="domain" description="FAT" evidence="12">
    <location>
        <begin position="1754"/>
        <end position="2449"/>
    </location>
</feature>
<dbReference type="PROSITE" id="PS50290">
    <property type="entry name" value="PI3_4_KINASE_3"/>
    <property type="match status" value="1"/>
</dbReference>
<dbReference type="FunFam" id="3.30.1010.10:FF:000006">
    <property type="entry name" value="Serine/threonine-protein kinase TOR"/>
    <property type="match status" value="1"/>
</dbReference>
<feature type="domain" description="FATC" evidence="13">
    <location>
        <begin position="3121"/>
        <end position="3153"/>
    </location>
</feature>
<evidence type="ECO:0000259" key="13">
    <source>
        <dbReference type="PROSITE" id="PS51190"/>
    </source>
</evidence>
<dbReference type="InterPro" id="IPR014009">
    <property type="entry name" value="PIK_FAT"/>
</dbReference>
<evidence type="ECO:0000256" key="8">
    <source>
        <dbReference type="ARBA" id="ARBA00047899"/>
    </source>
</evidence>
<dbReference type="PROSITE" id="PS00916">
    <property type="entry name" value="PI3_4_KINASE_2"/>
    <property type="match status" value="1"/>
</dbReference>
<evidence type="ECO:0000256" key="6">
    <source>
        <dbReference type="ARBA" id="ARBA00022777"/>
    </source>
</evidence>
<dbReference type="InterPro" id="IPR011989">
    <property type="entry name" value="ARM-like"/>
</dbReference>
<dbReference type="GO" id="GO:0031931">
    <property type="term" value="C:TORC1 complex"/>
    <property type="evidence" value="ECO:0007669"/>
    <property type="project" value="TreeGrafter"/>
</dbReference>
<dbReference type="Pfam" id="PF11865">
    <property type="entry name" value="mTOR_dom"/>
    <property type="match status" value="1"/>
</dbReference>
<gene>
    <name evidence="14" type="ORF">FisN_3Lh173</name>
</gene>
<dbReference type="InterPro" id="IPR024585">
    <property type="entry name" value="mTOR_dom"/>
</dbReference>
<comment type="similarity">
    <text evidence="1">Belongs to the PI3/PI4-kinase family.</text>
</comment>
<accession>A0A1Z5JNX8</accession>
<dbReference type="InterPro" id="IPR003151">
    <property type="entry name" value="PIK-rel_kinase_FAT"/>
</dbReference>
<protein>
    <recommendedName>
        <fullName evidence="2">non-specific serine/threonine protein kinase</fullName>
        <ecNumber evidence="2">2.7.11.1</ecNumber>
    </recommendedName>
</protein>
<dbReference type="Pfam" id="PF02260">
    <property type="entry name" value="FATC"/>
    <property type="match status" value="1"/>
</dbReference>
<dbReference type="InterPro" id="IPR016024">
    <property type="entry name" value="ARM-type_fold"/>
</dbReference>
<proteinExistence type="inferred from homology"/>
<dbReference type="PROSITE" id="PS51189">
    <property type="entry name" value="FAT"/>
    <property type="match status" value="1"/>
</dbReference>
<dbReference type="EC" id="2.7.11.1" evidence="2"/>
<dbReference type="PROSITE" id="PS00915">
    <property type="entry name" value="PI3_4_KINASE_1"/>
    <property type="match status" value="1"/>
</dbReference>
<dbReference type="Pfam" id="PF23593">
    <property type="entry name" value="HEAT_ATR"/>
    <property type="match status" value="1"/>
</dbReference>
<dbReference type="GO" id="GO:0005737">
    <property type="term" value="C:cytoplasm"/>
    <property type="evidence" value="ECO:0007669"/>
    <property type="project" value="TreeGrafter"/>
</dbReference>
<dbReference type="InterPro" id="IPR018936">
    <property type="entry name" value="PI3/4_kinase_CS"/>
</dbReference>
<dbReference type="GO" id="GO:0031932">
    <property type="term" value="C:TORC2 complex"/>
    <property type="evidence" value="ECO:0007669"/>
    <property type="project" value="TreeGrafter"/>
</dbReference>
<dbReference type="PANTHER" id="PTHR11139">
    <property type="entry name" value="ATAXIA TELANGIECTASIA MUTATED ATM -RELATED"/>
    <property type="match status" value="1"/>
</dbReference>
<dbReference type="EMBL" id="BDSP01000096">
    <property type="protein sequence ID" value="GAX15735.1"/>
    <property type="molecule type" value="Genomic_DNA"/>
</dbReference>
<evidence type="ECO:0000259" key="12">
    <source>
        <dbReference type="PROSITE" id="PS51189"/>
    </source>
</evidence>